<dbReference type="Proteomes" id="UP001324287">
    <property type="component" value="Chromosome"/>
</dbReference>
<dbReference type="Gene3D" id="3.40.50.1820">
    <property type="entry name" value="alpha/beta hydrolase"/>
    <property type="match status" value="1"/>
</dbReference>
<feature type="region of interest" description="Disordered" evidence="1">
    <location>
        <begin position="30"/>
        <end position="50"/>
    </location>
</feature>
<gene>
    <name evidence="2" type="ORF">U6N30_01895</name>
</gene>
<organism evidence="2 3">
    <name type="scientific">Blastococcus brunescens</name>
    <dbReference type="NCBI Taxonomy" id="1564165"/>
    <lineage>
        <taxon>Bacteria</taxon>
        <taxon>Bacillati</taxon>
        <taxon>Actinomycetota</taxon>
        <taxon>Actinomycetes</taxon>
        <taxon>Geodermatophilales</taxon>
        <taxon>Geodermatophilaceae</taxon>
        <taxon>Blastococcus</taxon>
    </lineage>
</organism>
<feature type="region of interest" description="Disordered" evidence="1">
    <location>
        <begin position="123"/>
        <end position="244"/>
    </location>
</feature>
<evidence type="ECO:0000313" key="3">
    <source>
        <dbReference type="Proteomes" id="UP001324287"/>
    </source>
</evidence>
<dbReference type="RefSeq" id="WP_324275907.1">
    <property type="nucleotide sequence ID" value="NZ_CP141261.1"/>
</dbReference>
<dbReference type="InterPro" id="IPR029058">
    <property type="entry name" value="AB_hydrolase_fold"/>
</dbReference>
<dbReference type="EMBL" id="CP141261">
    <property type="protein sequence ID" value="WRL64581.1"/>
    <property type="molecule type" value="Genomic_DNA"/>
</dbReference>
<feature type="compositionally biased region" description="Low complexity" evidence="1">
    <location>
        <begin position="30"/>
        <end position="44"/>
    </location>
</feature>
<accession>A0ABZ1B350</accession>
<evidence type="ECO:0000256" key="1">
    <source>
        <dbReference type="SAM" id="MobiDB-lite"/>
    </source>
</evidence>
<feature type="compositionally biased region" description="Pro residues" evidence="1">
    <location>
        <begin position="233"/>
        <end position="244"/>
    </location>
</feature>
<feature type="compositionally biased region" description="Low complexity" evidence="1">
    <location>
        <begin position="155"/>
        <end position="171"/>
    </location>
</feature>
<protein>
    <submittedName>
        <fullName evidence="2">Uncharacterized protein</fullName>
    </submittedName>
</protein>
<sequence>MVGSVLRRGLGAHRGLLDALGGAVGGDAENGAAAENGDGGPAAARPQLPDLSSLDPAAAERALTCGRFRADICAAYQTAAATGTLTPEIAAVLDRSSPAGVLDRIEAPTLLLQGTQDSLFGLGQADANARGSPPTTPRSRSSGSRAGTTRRRRTGSPPTSASRSPAGSTSTCADRAPIRAPGSNTPRRPAWAAPASVGCRAATRWSSPTPIRAWTEPTTPSAGTSRSVARPSPSSPRPGAPLRP</sequence>
<dbReference type="SUPFAM" id="SSF53474">
    <property type="entry name" value="alpha/beta-Hydrolases"/>
    <property type="match status" value="1"/>
</dbReference>
<keyword evidence="3" id="KW-1185">Reference proteome</keyword>
<proteinExistence type="predicted"/>
<feature type="compositionally biased region" description="Low complexity" evidence="1">
    <location>
        <begin position="129"/>
        <end position="147"/>
    </location>
</feature>
<evidence type="ECO:0000313" key="2">
    <source>
        <dbReference type="EMBL" id="WRL64581.1"/>
    </source>
</evidence>
<name>A0ABZ1B350_9ACTN</name>
<reference evidence="2 3" key="1">
    <citation type="submission" date="2023-12" db="EMBL/GenBank/DDBJ databases">
        <title>Blastococcus brunescens sp. nov., an actonobacterium isolated from sandstone collected in sahara desert.</title>
        <authorList>
            <person name="Gtari M."/>
            <person name="Ghodhbane F."/>
        </authorList>
    </citation>
    <scope>NUCLEOTIDE SEQUENCE [LARGE SCALE GENOMIC DNA]</scope>
    <source>
        <strain evidence="2 3">BMG 8361</strain>
    </source>
</reference>